<dbReference type="Proteomes" id="UP001249851">
    <property type="component" value="Unassembled WGS sequence"/>
</dbReference>
<evidence type="ECO:0000313" key="3">
    <source>
        <dbReference type="Proteomes" id="UP001249851"/>
    </source>
</evidence>
<evidence type="ECO:0000256" key="1">
    <source>
        <dbReference type="SAM" id="MobiDB-lite"/>
    </source>
</evidence>
<evidence type="ECO:0000313" key="2">
    <source>
        <dbReference type="EMBL" id="KAK2566662.1"/>
    </source>
</evidence>
<proteinExistence type="predicted"/>
<keyword evidence="3" id="KW-1185">Reference proteome</keyword>
<comment type="caution">
    <text evidence="2">The sequence shown here is derived from an EMBL/GenBank/DDBJ whole genome shotgun (WGS) entry which is preliminary data.</text>
</comment>
<name>A0AAD9QSD2_ACRCE</name>
<sequence length="374" mass="43093">MSSYDPRKNVLERLREREKSRDWSKHDRSYPVTSTQRRWSAESYNGKNVASSRKPSSPQHLPHLENRPASVESNYDSDLRRGMQAVVPPVPFGPQYARGSQPMARNGWKDYSTLSKHQRNLTHPSPSFHYPKPGVGPTPYPTMMYPVSMIPVHPGYAPWLAPHPGYGGYGFHSNSLHDGRLVRPRNQMSRSEAAVILQKYTRGWQVRKGPRFVLWRHMCDHKHSRKFIEDLINSFLMDEIIPDILIDILSGKKYLPVQDPRYQSSERVLQHIIHKDVSDFIEEIALGVFYSQRGRGDPLSLVSYEIIDEVVKEFAGQVVRLTVDDIVHNHMTLIKADDWLNEFILEGVAPMIQTVAPVLYTPLSPNLDPFLFYR</sequence>
<dbReference type="PROSITE" id="PS50096">
    <property type="entry name" value="IQ"/>
    <property type="match status" value="1"/>
</dbReference>
<reference evidence="2" key="2">
    <citation type="journal article" date="2023" name="Science">
        <title>Genomic signatures of disease resistance in endangered staghorn corals.</title>
        <authorList>
            <person name="Vollmer S.V."/>
            <person name="Selwyn J.D."/>
            <person name="Despard B.A."/>
            <person name="Roesel C.L."/>
        </authorList>
    </citation>
    <scope>NUCLEOTIDE SEQUENCE</scope>
    <source>
        <strain evidence="2">K2</strain>
    </source>
</reference>
<dbReference type="AlphaFoldDB" id="A0AAD9QSD2"/>
<dbReference type="EMBL" id="JARQWQ010000016">
    <property type="protein sequence ID" value="KAK2566662.1"/>
    <property type="molecule type" value="Genomic_DNA"/>
</dbReference>
<feature type="compositionally biased region" description="Polar residues" evidence="1">
    <location>
        <begin position="31"/>
        <end position="59"/>
    </location>
</feature>
<feature type="compositionally biased region" description="Basic and acidic residues" evidence="1">
    <location>
        <begin position="1"/>
        <end position="29"/>
    </location>
</feature>
<organism evidence="2 3">
    <name type="scientific">Acropora cervicornis</name>
    <name type="common">Staghorn coral</name>
    <dbReference type="NCBI Taxonomy" id="6130"/>
    <lineage>
        <taxon>Eukaryota</taxon>
        <taxon>Metazoa</taxon>
        <taxon>Cnidaria</taxon>
        <taxon>Anthozoa</taxon>
        <taxon>Hexacorallia</taxon>
        <taxon>Scleractinia</taxon>
        <taxon>Astrocoeniina</taxon>
        <taxon>Acroporidae</taxon>
        <taxon>Acropora</taxon>
    </lineage>
</organism>
<protein>
    <submittedName>
        <fullName evidence="2">Uncharacterized protein</fullName>
    </submittedName>
</protein>
<feature type="region of interest" description="Disordered" evidence="1">
    <location>
        <begin position="1"/>
        <end position="76"/>
    </location>
</feature>
<accession>A0AAD9QSD2</accession>
<reference evidence="2" key="1">
    <citation type="journal article" date="2023" name="G3 (Bethesda)">
        <title>Whole genome assembly and annotation of the endangered Caribbean coral Acropora cervicornis.</title>
        <authorList>
            <person name="Selwyn J.D."/>
            <person name="Vollmer S.V."/>
        </authorList>
    </citation>
    <scope>NUCLEOTIDE SEQUENCE</scope>
    <source>
        <strain evidence="2">K2</strain>
    </source>
</reference>
<gene>
    <name evidence="2" type="ORF">P5673_009325</name>
</gene>